<name>A0A1H6V633_9BACT</name>
<dbReference type="SUPFAM" id="SSF49503">
    <property type="entry name" value="Cupredoxins"/>
    <property type="match status" value="1"/>
</dbReference>
<dbReference type="PROSITE" id="PS00196">
    <property type="entry name" value="COPPER_BLUE"/>
    <property type="match status" value="1"/>
</dbReference>
<evidence type="ECO:0000256" key="6">
    <source>
        <dbReference type="SAM" id="SignalP"/>
    </source>
</evidence>
<dbReference type="STRING" id="408657.SAMN04487995_2735"/>
<dbReference type="Proteomes" id="UP000199532">
    <property type="component" value="Unassembled WGS sequence"/>
</dbReference>
<evidence type="ECO:0000313" key="9">
    <source>
        <dbReference type="Proteomes" id="UP000199532"/>
    </source>
</evidence>
<dbReference type="OrthoDB" id="9814063at2"/>
<dbReference type="PANTHER" id="PTHR33546:SF1">
    <property type="entry name" value="LARGE, MULTIFUNCTIONAL SECRETED PROTEIN"/>
    <property type="match status" value="1"/>
</dbReference>
<dbReference type="CDD" id="cd04233">
    <property type="entry name" value="Auracyanin"/>
    <property type="match status" value="1"/>
</dbReference>
<dbReference type="Pfam" id="PF00127">
    <property type="entry name" value="Copper-bind"/>
    <property type="match status" value="1"/>
</dbReference>
<evidence type="ECO:0000256" key="5">
    <source>
        <dbReference type="SAM" id="MobiDB-lite"/>
    </source>
</evidence>
<protein>
    <submittedName>
        <fullName evidence="8">Azurin</fullName>
    </submittedName>
</protein>
<feature type="signal peptide" evidence="6">
    <location>
        <begin position="1"/>
        <end position="19"/>
    </location>
</feature>
<dbReference type="GO" id="GO:0005507">
    <property type="term" value="F:copper ion binding"/>
    <property type="evidence" value="ECO:0007669"/>
    <property type="project" value="InterPro"/>
</dbReference>
<feature type="domain" description="Blue (type 1) copper" evidence="7">
    <location>
        <begin position="553"/>
        <end position="662"/>
    </location>
</feature>
<sequence length="664" mass="72647">MKNIVITSLLSLGCLAAQAQNKAKTEDDYYRIITMPIPKTIQMEVGGMAVLPDGRLATSTRRGEVWMIGNPYMKGDGQPTFHRFASGLHEPLGLFYRGKDILLSQRGEVTRLVDTDNDGVADVYDSFAQWPLSGNYHQYSYGPIPMPNGEMLVTLNLDWVGRGASQSKWRGWMLKLGEDGSLTPYATGLRSPAGFGSYKGDIFYTENQGDWVGSGRMTHLEKGDFAGNVAGLRWSSEPGSPVKLKPEDIPDTGEPLYDVAKKVPGIKPPAVWFPHTLMGISTSDFKEDTTAGAFGPFQGQLFVGDQGHSKIMRVDMEKVNGVYQGACFPFREGFESGIIRMVWGLDGSMFVGQTSRGWSATGKEDFGIQRLVWTGQTPFEMKTIHSMPDGFEVTFTSPVDKATASKSDSYKVNSFTYKYHHIYGSPIINANELVIKGISVSEDGLRARIVLDPATLRKGYIHEVKAEGVQSKEGLSLLHNYGYYTLNEIAGGSALTASQYTASTKPAMDHSTHAAVASDSKATETNSAKRVTEMPASWTSGPDQVINIGTVPGLKFDISEIQVKAGSRIRINLNNNDDMLHNLVITKPGTANAVGEAGLNLGLKGTEMNYVPKSDAVLFHTNIVEPEKSESIYFIAPKTPGTYQYLCTFPGHYTLMQGKLKVVR</sequence>
<dbReference type="InterPro" id="IPR008972">
    <property type="entry name" value="Cupredoxin"/>
</dbReference>
<dbReference type="InterPro" id="IPR028871">
    <property type="entry name" value="BlueCu_1_BS"/>
</dbReference>
<dbReference type="PANTHER" id="PTHR33546">
    <property type="entry name" value="LARGE, MULTIFUNCTIONAL SECRETED PROTEIN-RELATED"/>
    <property type="match status" value="1"/>
</dbReference>
<accession>A0A1H6V633</accession>
<keyword evidence="3" id="KW-0249">Electron transport</keyword>
<dbReference type="InterPro" id="IPR011041">
    <property type="entry name" value="Quinoprot_gluc/sorb_DH_b-prop"/>
</dbReference>
<feature type="chain" id="PRO_5011742999" evidence="6">
    <location>
        <begin position="20"/>
        <end position="664"/>
    </location>
</feature>
<organism evidence="8 9">
    <name type="scientific">Dyadobacter koreensis</name>
    <dbReference type="NCBI Taxonomy" id="408657"/>
    <lineage>
        <taxon>Bacteria</taxon>
        <taxon>Pseudomonadati</taxon>
        <taxon>Bacteroidota</taxon>
        <taxon>Cytophagia</taxon>
        <taxon>Cytophagales</taxon>
        <taxon>Spirosomataceae</taxon>
        <taxon>Dyadobacter</taxon>
    </lineage>
</organism>
<proteinExistence type="predicted"/>
<evidence type="ECO:0000259" key="7">
    <source>
        <dbReference type="Pfam" id="PF00127"/>
    </source>
</evidence>
<keyword evidence="6" id="KW-0732">Signal</keyword>
<keyword evidence="1" id="KW-0813">Transport</keyword>
<dbReference type="InterPro" id="IPR011042">
    <property type="entry name" value="6-blade_b-propeller_TolB-like"/>
</dbReference>
<dbReference type="SUPFAM" id="SSF50952">
    <property type="entry name" value="Soluble quinoprotein glucose dehydrogenase"/>
    <property type="match status" value="1"/>
</dbReference>
<dbReference type="Gene3D" id="2.120.10.30">
    <property type="entry name" value="TolB, C-terminal domain"/>
    <property type="match status" value="1"/>
</dbReference>
<dbReference type="EMBL" id="FNXY01000004">
    <property type="protein sequence ID" value="SEI95742.1"/>
    <property type="molecule type" value="Genomic_DNA"/>
</dbReference>
<evidence type="ECO:0000256" key="4">
    <source>
        <dbReference type="ARBA" id="ARBA00023008"/>
    </source>
</evidence>
<keyword evidence="4" id="KW-0186">Copper</keyword>
<keyword evidence="9" id="KW-1185">Reference proteome</keyword>
<evidence type="ECO:0000256" key="1">
    <source>
        <dbReference type="ARBA" id="ARBA00022448"/>
    </source>
</evidence>
<keyword evidence="2" id="KW-0479">Metal-binding</keyword>
<dbReference type="InterPro" id="IPR000923">
    <property type="entry name" value="BlueCu_1"/>
</dbReference>
<evidence type="ECO:0000256" key="3">
    <source>
        <dbReference type="ARBA" id="ARBA00022982"/>
    </source>
</evidence>
<dbReference type="GO" id="GO:0009055">
    <property type="term" value="F:electron transfer activity"/>
    <property type="evidence" value="ECO:0007669"/>
    <property type="project" value="InterPro"/>
</dbReference>
<evidence type="ECO:0000313" key="8">
    <source>
        <dbReference type="EMBL" id="SEI95742.1"/>
    </source>
</evidence>
<feature type="region of interest" description="Disordered" evidence="5">
    <location>
        <begin position="511"/>
        <end position="536"/>
    </location>
</feature>
<dbReference type="RefSeq" id="WP_090335718.1">
    <property type="nucleotide sequence ID" value="NZ_FNXY01000004.1"/>
</dbReference>
<evidence type="ECO:0000256" key="2">
    <source>
        <dbReference type="ARBA" id="ARBA00022723"/>
    </source>
</evidence>
<dbReference type="AlphaFoldDB" id="A0A1H6V633"/>
<dbReference type="Gene3D" id="2.60.40.420">
    <property type="entry name" value="Cupredoxins - blue copper proteins"/>
    <property type="match status" value="1"/>
</dbReference>
<gene>
    <name evidence="8" type="ORF">SAMN04487995_2735</name>
</gene>
<reference evidence="8 9" key="1">
    <citation type="submission" date="2016-10" db="EMBL/GenBank/DDBJ databases">
        <authorList>
            <person name="de Groot N.N."/>
        </authorList>
    </citation>
    <scope>NUCLEOTIDE SEQUENCE [LARGE SCALE GENOMIC DNA]</scope>
    <source>
        <strain evidence="8 9">DSM 19938</strain>
    </source>
</reference>